<dbReference type="PATRIC" id="fig|1178515.4.peg.3786"/>
<dbReference type="OrthoDB" id="2649144at2"/>
<dbReference type="RefSeq" id="WP_068609280.1">
    <property type="nucleotide sequence ID" value="NZ_CP011388.1"/>
</dbReference>
<gene>
    <name evidence="2" type="ORF">SY83_18750</name>
</gene>
<evidence type="ECO:0000256" key="1">
    <source>
        <dbReference type="SAM" id="Phobius"/>
    </source>
</evidence>
<organism evidence="2 3">
    <name type="scientific">Paenibacillus swuensis</name>
    <dbReference type="NCBI Taxonomy" id="1178515"/>
    <lineage>
        <taxon>Bacteria</taxon>
        <taxon>Bacillati</taxon>
        <taxon>Bacillota</taxon>
        <taxon>Bacilli</taxon>
        <taxon>Bacillales</taxon>
        <taxon>Paenibacillaceae</taxon>
        <taxon>Paenibacillus</taxon>
    </lineage>
</organism>
<keyword evidence="1" id="KW-0472">Membrane</keyword>
<keyword evidence="3" id="KW-1185">Reference proteome</keyword>
<proteinExistence type="predicted"/>
<name>A0A172TMJ7_9BACL</name>
<dbReference type="Proteomes" id="UP000076927">
    <property type="component" value="Chromosome"/>
</dbReference>
<dbReference type="EMBL" id="CP011388">
    <property type="protein sequence ID" value="ANE47993.1"/>
    <property type="molecule type" value="Genomic_DNA"/>
</dbReference>
<dbReference type="AlphaFoldDB" id="A0A172TMJ7"/>
<dbReference type="KEGG" id="pswu:SY83_18750"/>
<sequence>MNKRLTRSEYIFSLFFIFMLICALAAFFYGVQIGTQRAEAKHALSVKKPDQTKVTAYNQQYLVSFYHTIFSPYREFQNTWFEQIEAIENRHHSAAPASQLEELEIMAKEQYSKISRTGMPAASPLLQDAQTNYLKSLKLFTSAAARLKNSRDHVVGEALAERIYADPYVQEAVNFALQAQSQFYDSIVKWNVTVDPAFKPLKHSSGGLKLAEWNKLNLNQKNAYIAAMLSKEGRFEAFAPQDLTLRIDQMQSSGNLKRLKLANIGQAASVLIDTGAVRPGDYMKNKNRFYKNERLPLIPLLTS</sequence>
<dbReference type="STRING" id="1178515.SY83_18750"/>
<evidence type="ECO:0000313" key="3">
    <source>
        <dbReference type="Proteomes" id="UP000076927"/>
    </source>
</evidence>
<reference evidence="2 3" key="1">
    <citation type="submission" date="2015-01" db="EMBL/GenBank/DDBJ databases">
        <title>Paenibacillus swuensis/DY6/whole genome sequencing.</title>
        <authorList>
            <person name="Kim M.K."/>
            <person name="Srinivasan S."/>
            <person name="Lee J.-J."/>
        </authorList>
    </citation>
    <scope>NUCLEOTIDE SEQUENCE [LARGE SCALE GENOMIC DNA]</scope>
    <source>
        <strain evidence="2 3">DY6</strain>
    </source>
</reference>
<protein>
    <submittedName>
        <fullName evidence="2">Uncharacterized protein</fullName>
    </submittedName>
</protein>
<feature type="transmembrane region" description="Helical" evidence="1">
    <location>
        <begin position="12"/>
        <end position="31"/>
    </location>
</feature>
<keyword evidence="1" id="KW-0812">Transmembrane</keyword>
<accession>A0A172TMJ7</accession>
<keyword evidence="1" id="KW-1133">Transmembrane helix</keyword>
<evidence type="ECO:0000313" key="2">
    <source>
        <dbReference type="EMBL" id="ANE47993.1"/>
    </source>
</evidence>